<dbReference type="Proteomes" id="UP000314294">
    <property type="component" value="Unassembled WGS sequence"/>
</dbReference>
<keyword evidence="3" id="KW-1185">Reference proteome</keyword>
<gene>
    <name evidence="2" type="ORF">EYF80_025936</name>
</gene>
<feature type="signal peptide" evidence="1">
    <location>
        <begin position="1"/>
        <end position="20"/>
    </location>
</feature>
<evidence type="ECO:0000313" key="2">
    <source>
        <dbReference type="EMBL" id="TNN63877.1"/>
    </source>
</evidence>
<dbReference type="EMBL" id="SRLO01000264">
    <property type="protein sequence ID" value="TNN63877.1"/>
    <property type="molecule type" value="Genomic_DNA"/>
</dbReference>
<protein>
    <recommendedName>
        <fullName evidence="4">Secreted protein</fullName>
    </recommendedName>
</protein>
<evidence type="ECO:0008006" key="4">
    <source>
        <dbReference type="Google" id="ProtNLM"/>
    </source>
</evidence>
<name>A0A4Z2HDB8_9TELE</name>
<feature type="chain" id="PRO_5021263130" description="Secreted protein" evidence="1">
    <location>
        <begin position="21"/>
        <end position="70"/>
    </location>
</feature>
<accession>A0A4Z2HDB8</accession>
<reference evidence="2 3" key="1">
    <citation type="submission" date="2019-03" db="EMBL/GenBank/DDBJ databases">
        <title>First draft genome of Liparis tanakae, snailfish: a comprehensive survey of snailfish specific genes.</title>
        <authorList>
            <person name="Kim W."/>
            <person name="Song I."/>
            <person name="Jeong J.-H."/>
            <person name="Kim D."/>
            <person name="Kim S."/>
            <person name="Ryu S."/>
            <person name="Song J.Y."/>
            <person name="Lee S.K."/>
        </authorList>
    </citation>
    <scope>NUCLEOTIDE SEQUENCE [LARGE SCALE GENOMIC DNA]</scope>
    <source>
        <tissue evidence="2">Muscle</tissue>
    </source>
</reference>
<keyword evidence="1" id="KW-0732">Signal</keyword>
<evidence type="ECO:0000256" key="1">
    <source>
        <dbReference type="SAM" id="SignalP"/>
    </source>
</evidence>
<organism evidence="2 3">
    <name type="scientific">Liparis tanakae</name>
    <name type="common">Tanaka's snailfish</name>
    <dbReference type="NCBI Taxonomy" id="230148"/>
    <lineage>
        <taxon>Eukaryota</taxon>
        <taxon>Metazoa</taxon>
        <taxon>Chordata</taxon>
        <taxon>Craniata</taxon>
        <taxon>Vertebrata</taxon>
        <taxon>Euteleostomi</taxon>
        <taxon>Actinopterygii</taxon>
        <taxon>Neopterygii</taxon>
        <taxon>Teleostei</taxon>
        <taxon>Neoteleostei</taxon>
        <taxon>Acanthomorphata</taxon>
        <taxon>Eupercaria</taxon>
        <taxon>Perciformes</taxon>
        <taxon>Cottioidei</taxon>
        <taxon>Cottales</taxon>
        <taxon>Liparidae</taxon>
        <taxon>Liparis</taxon>
    </lineage>
</organism>
<sequence length="70" mass="7189">MTGTFPISFVLAAAAAAAAAASPTPGRSFVVRPQGRFLNVDSCGPEFAVLRNGCSSINREGRSADDSTRS</sequence>
<evidence type="ECO:0000313" key="3">
    <source>
        <dbReference type="Proteomes" id="UP000314294"/>
    </source>
</evidence>
<proteinExistence type="predicted"/>
<comment type="caution">
    <text evidence="2">The sequence shown here is derived from an EMBL/GenBank/DDBJ whole genome shotgun (WGS) entry which is preliminary data.</text>
</comment>
<dbReference type="AlphaFoldDB" id="A0A4Z2HDB8"/>